<reference evidence="2 3" key="1">
    <citation type="submission" date="2020-06" db="EMBL/GenBank/DDBJ databases">
        <title>Transcriptomic and genomic resources for Thalictrum thalictroides and T. hernandezii: Facilitating candidate gene discovery in an emerging model plant lineage.</title>
        <authorList>
            <person name="Arias T."/>
            <person name="Riano-Pachon D.M."/>
            <person name="Di Stilio V.S."/>
        </authorList>
    </citation>
    <scope>NUCLEOTIDE SEQUENCE [LARGE SCALE GENOMIC DNA]</scope>
    <source>
        <strain evidence="3">cv. WT478/WT964</strain>
        <tissue evidence="2">Leaves</tissue>
    </source>
</reference>
<dbReference type="Proteomes" id="UP000554482">
    <property type="component" value="Unassembled WGS sequence"/>
</dbReference>
<accession>A0A7J6WJ89</accession>
<comment type="caution">
    <text evidence="2">The sequence shown here is derived from an EMBL/GenBank/DDBJ whole genome shotgun (WGS) entry which is preliminary data.</text>
</comment>
<evidence type="ECO:0008006" key="4">
    <source>
        <dbReference type="Google" id="ProtNLM"/>
    </source>
</evidence>
<sequence length="168" mass="19904">MKFLCFICSSLLLYTAPTSRSADILDVVHMKDLEAIILMIYMRCLYEKCESTRDRFQFINIVSFQAAQGKNRAKYFREQLEKANGREIVFLPYNLGGHRVLVVFDLVHVHFYWLDSLHGEPTEELKLFFESYLFFYKRMQSSRTFSPNDTILRDRDNPSVVYNVDIML</sequence>
<evidence type="ECO:0000256" key="1">
    <source>
        <dbReference type="SAM" id="SignalP"/>
    </source>
</evidence>
<evidence type="ECO:0000313" key="2">
    <source>
        <dbReference type="EMBL" id="KAF5196710.1"/>
    </source>
</evidence>
<proteinExistence type="predicted"/>
<organism evidence="2 3">
    <name type="scientific">Thalictrum thalictroides</name>
    <name type="common">Rue-anemone</name>
    <name type="synonym">Anemone thalictroides</name>
    <dbReference type="NCBI Taxonomy" id="46969"/>
    <lineage>
        <taxon>Eukaryota</taxon>
        <taxon>Viridiplantae</taxon>
        <taxon>Streptophyta</taxon>
        <taxon>Embryophyta</taxon>
        <taxon>Tracheophyta</taxon>
        <taxon>Spermatophyta</taxon>
        <taxon>Magnoliopsida</taxon>
        <taxon>Ranunculales</taxon>
        <taxon>Ranunculaceae</taxon>
        <taxon>Thalictroideae</taxon>
        <taxon>Thalictrum</taxon>
    </lineage>
</organism>
<evidence type="ECO:0000313" key="3">
    <source>
        <dbReference type="Proteomes" id="UP000554482"/>
    </source>
</evidence>
<protein>
    <recommendedName>
        <fullName evidence="4">Ubiquitin-like protease family profile domain-containing protein</fullName>
    </recommendedName>
</protein>
<dbReference type="InterPro" id="IPR038765">
    <property type="entry name" value="Papain-like_cys_pep_sf"/>
</dbReference>
<dbReference type="AlphaFoldDB" id="A0A7J6WJ89"/>
<feature type="signal peptide" evidence="1">
    <location>
        <begin position="1"/>
        <end position="21"/>
    </location>
</feature>
<feature type="chain" id="PRO_5029754110" description="Ubiquitin-like protease family profile domain-containing protein" evidence="1">
    <location>
        <begin position="22"/>
        <end position="168"/>
    </location>
</feature>
<dbReference type="Gene3D" id="3.40.395.10">
    <property type="entry name" value="Adenoviral Proteinase, Chain A"/>
    <property type="match status" value="1"/>
</dbReference>
<dbReference type="SUPFAM" id="SSF54001">
    <property type="entry name" value="Cysteine proteinases"/>
    <property type="match status" value="1"/>
</dbReference>
<name>A0A7J6WJ89_THATH</name>
<keyword evidence="3" id="KW-1185">Reference proteome</keyword>
<keyword evidence="1" id="KW-0732">Signal</keyword>
<gene>
    <name evidence="2" type="ORF">FRX31_013703</name>
</gene>
<dbReference type="EMBL" id="JABWDY010015616">
    <property type="protein sequence ID" value="KAF5196710.1"/>
    <property type="molecule type" value="Genomic_DNA"/>
</dbReference>